<evidence type="ECO:0000313" key="13">
    <source>
        <dbReference type="RefSeq" id="XP_026189797.1"/>
    </source>
</evidence>
<dbReference type="OrthoDB" id="1191041at2759"/>
<dbReference type="InterPro" id="IPR011545">
    <property type="entry name" value="DEAD/DEAH_box_helicase_dom"/>
</dbReference>
<dbReference type="RefSeq" id="XP_026189797.1">
    <property type="nucleotide sequence ID" value="XM_026334012.1"/>
</dbReference>
<dbReference type="InterPro" id="IPR014001">
    <property type="entry name" value="Helicase_ATP-bd"/>
</dbReference>
<keyword evidence="4 13" id="KW-0347">Helicase</keyword>
<dbReference type="GO" id="GO:0003723">
    <property type="term" value="F:RNA binding"/>
    <property type="evidence" value="ECO:0007669"/>
    <property type="project" value="UniProtKB-KW"/>
</dbReference>
<evidence type="ECO:0000256" key="3">
    <source>
        <dbReference type="ARBA" id="ARBA00022801"/>
    </source>
</evidence>
<dbReference type="SMART" id="SM00487">
    <property type="entry name" value="DEXDc"/>
    <property type="match status" value="1"/>
</dbReference>
<evidence type="ECO:0000256" key="6">
    <source>
        <dbReference type="ARBA" id="ARBA00022884"/>
    </source>
</evidence>
<dbReference type="SMART" id="SM00490">
    <property type="entry name" value="HELICc"/>
    <property type="match status" value="1"/>
</dbReference>
<feature type="region of interest" description="Disordered" evidence="9">
    <location>
        <begin position="500"/>
        <end position="538"/>
    </location>
</feature>
<feature type="region of interest" description="Disordered" evidence="9">
    <location>
        <begin position="720"/>
        <end position="746"/>
    </location>
</feature>
<evidence type="ECO:0000256" key="7">
    <source>
        <dbReference type="ARBA" id="ARBA00038041"/>
    </source>
</evidence>
<evidence type="ECO:0000259" key="11">
    <source>
        <dbReference type="PROSITE" id="PS51194"/>
    </source>
</evidence>
<gene>
    <name evidence="13" type="primary">LOC34620591</name>
</gene>
<feature type="domain" description="Helicase C-terminal" evidence="11">
    <location>
        <begin position="427"/>
        <end position="628"/>
    </location>
</feature>
<evidence type="ECO:0000256" key="1">
    <source>
        <dbReference type="ARBA" id="ARBA00012552"/>
    </source>
</evidence>
<evidence type="ECO:0000256" key="5">
    <source>
        <dbReference type="ARBA" id="ARBA00022840"/>
    </source>
</evidence>
<dbReference type="PANTHER" id="PTHR47959">
    <property type="entry name" value="ATP-DEPENDENT RNA HELICASE RHLE-RELATED"/>
    <property type="match status" value="1"/>
</dbReference>
<sequence>MRSPKPPQITASSGRSVRAKSAKGGEKQAAKKKLRAVAANIHESEGPGDPVPSTPPLVSSEDETGGNACKSVNNGRSGCEATRDALQRSPEPSLPAVGGKKKRKSLPTATHASTTAAGGMGEMENGQNHLQRELEHEAAETAETVVYRRSGILDTSVTFQEFGAMHLDRRITKVLTDELNLKHPTHVQAQVVPAALTGRDLLVEGKTGSGKTLAYLLPLLQRLLLQQEQQQQQDCMGERVTLPPFSAIVLVPTKELCIQVYGVLLELLKYTNDIVTVSHTAGALPRGASGGALLVPTTVIVGTPTGLLQYLEQLRQQQPSIELQLSLEMLVVDEADLLFAFGFEKDTRRLLQLLPSTASRHYQSLLVSATQNQELSQLQSLMLHKPLIIRIEEETGKQGQLGAPGSIGEFYFQVPTDSEKWMVAYAFLRLGLVPLKCLVFCKDVANVYALRLFLDRFGIPSCVLSPTLPVAAREQQIQAFNQGLVDILITCDGQCGKGDDPFQGVSKEEDDKIGKGEGLELSNESRGTRKREQASKAKDAEFAGHRGLDLQGVACVFNFDAPASFKSYVHRIGRTARGGAAGVAVTLIDASQEEQKMLLQQLFTLRRSLEAHGESTLTPLSLQLQDIECFRYRVEDVRRGLTKRVIAAAVARDLQQQLLNSRKLKEFFERNPRDREVLKRACKQLKDINVSKGHLEHLPDYLMTQTQPTQMTAVQLAIQQQKAGEGTGKGHRSGARRRSASDPLKSFKAAVDRGTSAWKRKGSKSAAISRATQLAKMPRHPDEVPAEALPAISGRKLWKLRHNKRVGVKGPKGNFLRKRSVKGLRKK</sequence>
<dbReference type="GO" id="GO:0005829">
    <property type="term" value="C:cytosol"/>
    <property type="evidence" value="ECO:0007669"/>
    <property type="project" value="TreeGrafter"/>
</dbReference>
<keyword evidence="3" id="KW-0378">Hydrolase</keyword>
<dbReference type="EC" id="3.6.4.13" evidence="1"/>
<feature type="domain" description="Helicase ATP-binding" evidence="10">
    <location>
        <begin position="192"/>
        <end position="389"/>
    </location>
</feature>
<dbReference type="CDD" id="cd18787">
    <property type="entry name" value="SF2_C_DEAD"/>
    <property type="match status" value="1"/>
</dbReference>
<dbReference type="PANTHER" id="PTHR47959:SF21">
    <property type="entry name" value="DEAD-BOX HELICASE 56"/>
    <property type="match status" value="1"/>
</dbReference>
<comment type="catalytic activity">
    <reaction evidence="8">
        <text>ATP + H2O = ADP + phosphate + H(+)</text>
        <dbReference type="Rhea" id="RHEA:13065"/>
        <dbReference type="ChEBI" id="CHEBI:15377"/>
        <dbReference type="ChEBI" id="CHEBI:15378"/>
        <dbReference type="ChEBI" id="CHEBI:30616"/>
        <dbReference type="ChEBI" id="CHEBI:43474"/>
        <dbReference type="ChEBI" id="CHEBI:456216"/>
        <dbReference type="EC" id="3.6.4.13"/>
    </reaction>
</comment>
<evidence type="ECO:0000256" key="9">
    <source>
        <dbReference type="SAM" id="MobiDB-lite"/>
    </source>
</evidence>
<dbReference type="AlphaFoldDB" id="A0A6P6RQI9"/>
<feature type="region of interest" description="Disordered" evidence="9">
    <location>
        <begin position="1"/>
        <end position="129"/>
    </location>
</feature>
<dbReference type="SUPFAM" id="SSF52540">
    <property type="entry name" value="P-loop containing nucleoside triphosphate hydrolases"/>
    <property type="match status" value="2"/>
</dbReference>
<keyword evidence="6" id="KW-0694">RNA-binding</keyword>
<name>A0A6P6RQI9_9EIME</name>
<dbReference type="PROSITE" id="PS51194">
    <property type="entry name" value="HELICASE_CTER"/>
    <property type="match status" value="1"/>
</dbReference>
<proteinExistence type="inferred from homology"/>
<dbReference type="GO" id="GO:0005524">
    <property type="term" value="F:ATP binding"/>
    <property type="evidence" value="ECO:0007669"/>
    <property type="project" value="UniProtKB-KW"/>
</dbReference>
<dbReference type="InterPro" id="IPR027417">
    <property type="entry name" value="P-loop_NTPase"/>
</dbReference>
<evidence type="ECO:0000259" key="10">
    <source>
        <dbReference type="PROSITE" id="PS51192"/>
    </source>
</evidence>
<reference evidence="13" key="1">
    <citation type="submission" date="2025-08" db="UniProtKB">
        <authorList>
            <consortium name="RefSeq"/>
        </authorList>
    </citation>
    <scope>IDENTIFICATION</scope>
</reference>
<feature type="compositionally biased region" description="Basic and acidic residues" evidence="9">
    <location>
        <begin position="526"/>
        <end position="538"/>
    </location>
</feature>
<feature type="compositionally biased region" description="Basic residues" evidence="9">
    <location>
        <begin position="729"/>
        <end position="738"/>
    </location>
</feature>
<dbReference type="GeneID" id="34620591"/>
<dbReference type="Pfam" id="PF00271">
    <property type="entry name" value="Helicase_C"/>
    <property type="match status" value="1"/>
</dbReference>
<keyword evidence="12" id="KW-1185">Reference proteome</keyword>
<dbReference type="Proteomes" id="UP000515125">
    <property type="component" value="Unplaced"/>
</dbReference>
<dbReference type="GO" id="GO:0003724">
    <property type="term" value="F:RNA helicase activity"/>
    <property type="evidence" value="ECO:0007669"/>
    <property type="project" value="UniProtKB-EC"/>
</dbReference>
<dbReference type="GO" id="GO:0016787">
    <property type="term" value="F:hydrolase activity"/>
    <property type="evidence" value="ECO:0007669"/>
    <property type="project" value="UniProtKB-KW"/>
</dbReference>
<dbReference type="InterPro" id="IPR001650">
    <property type="entry name" value="Helicase_C-like"/>
</dbReference>
<organism evidence="12 13">
    <name type="scientific">Cyclospora cayetanensis</name>
    <dbReference type="NCBI Taxonomy" id="88456"/>
    <lineage>
        <taxon>Eukaryota</taxon>
        <taxon>Sar</taxon>
        <taxon>Alveolata</taxon>
        <taxon>Apicomplexa</taxon>
        <taxon>Conoidasida</taxon>
        <taxon>Coccidia</taxon>
        <taxon>Eucoccidiorida</taxon>
        <taxon>Eimeriorina</taxon>
        <taxon>Eimeriidae</taxon>
        <taxon>Cyclospora</taxon>
    </lineage>
</organism>
<keyword evidence="2" id="KW-0547">Nucleotide-binding</keyword>
<comment type="similarity">
    <text evidence="7">Belongs to the DEAD box helicase family. DDX56/DBP9 subfamily.</text>
</comment>
<feature type="compositionally biased region" description="Basic and acidic residues" evidence="9">
    <location>
        <begin position="506"/>
        <end position="518"/>
    </location>
</feature>
<evidence type="ECO:0000256" key="8">
    <source>
        <dbReference type="ARBA" id="ARBA00047984"/>
    </source>
</evidence>
<dbReference type="Gene3D" id="3.40.50.300">
    <property type="entry name" value="P-loop containing nucleotide triphosphate hydrolases"/>
    <property type="match status" value="2"/>
</dbReference>
<feature type="compositionally biased region" description="Low complexity" evidence="9">
    <location>
        <begin position="108"/>
        <end position="117"/>
    </location>
</feature>
<dbReference type="Pfam" id="PF00270">
    <property type="entry name" value="DEAD"/>
    <property type="match status" value="1"/>
</dbReference>
<dbReference type="InterPro" id="IPR050079">
    <property type="entry name" value="DEAD_box_RNA_helicase"/>
</dbReference>
<keyword evidence="5" id="KW-0067">ATP-binding</keyword>
<accession>A0A6P6RQI9</accession>
<evidence type="ECO:0000313" key="12">
    <source>
        <dbReference type="Proteomes" id="UP000515125"/>
    </source>
</evidence>
<evidence type="ECO:0000256" key="2">
    <source>
        <dbReference type="ARBA" id="ARBA00022741"/>
    </source>
</evidence>
<evidence type="ECO:0000256" key="4">
    <source>
        <dbReference type="ARBA" id="ARBA00022806"/>
    </source>
</evidence>
<dbReference type="PROSITE" id="PS51192">
    <property type="entry name" value="HELICASE_ATP_BIND_1"/>
    <property type="match status" value="1"/>
</dbReference>
<protein>
    <recommendedName>
        <fullName evidence="1">RNA helicase</fullName>
        <ecNumber evidence="1">3.6.4.13</ecNumber>
    </recommendedName>
</protein>